<dbReference type="AlphaFoldDB" id="A0A0D5Y7H5"/>
<dbReference type="GO" id="GO:0016747">
    <property type="term" value="F:acyltransferase activity, transferring groups other than amino-acyl groups"/>
    <property type="evidence" value="ECO:0007669"/>
    <property type="project" value="InterPro"/>
</dbReference>
<dbReference type="FunFam" id="3.40.630.30:FF:000026">
    <property type="entry name" value="Phosphinothricin acetyltransferase"/>
    <property type="match status" value="1"/>
</dbReference>
<dbReference type="InterPro" id="IPR016181">
    <property type="entry name" value="Acyl_CoA_acyltransferase"/>
</dbReference>
<reference evidence="8 9" key="1">
    <citation type="journal article" date="2015" name="Mol. Plant Microbe Interact.">
        <title>Comparative Genomic Analysis of Pseudomonas chlororaphis PCL1606 Reveals New Insight into Antifungal Compounds Involved in Biocontrol.</title>
        <authorList>
            <person name="Calderon C.E."/>
            <person name="Ramos C."/>
            <person name="de Vicente A."/>
            <person name="Cazorla F.M."/>
        </authorList>
    </citation>
    <scope>NUCLEOTIDE SEQUENCE [LARGE SCALE GENOMIC DNA]</scope>
    <source>
        <strain evidence="8 9">PCL1606</strain>
    </source>
</reference>
<organism evidence="8 9">
    <name type="scientific">Pseudomonas chlororaphis</name>
    <dbReference type="NCBI Taxonomy" id="587753"/>
    <lineage>
        <taxon>Bacteria</taxon>
        <taxon>Pseudomonadati</taxon>
        <taxon>Pseudomonadota</taxon>
        <taxon>Gammaproteobacteria</taxon>
        <taxon>Pseudomonadales</taxon>
        <taxon>Pseudomonadaceae</taxon>
        <taxon>Pseudomonas</taxon>
    </lineage>
</organism>
<sequence length="178" mass="19619">MTYAIRDAVHADLPAIRDIYNDAVLNTTAIWNEQPVDLGNRQAWFSARQAQGYPILVAVDAGQSVLGYASFGDWRPFEGFRHTVEHSVYIRSDQRGNGLGPQLMHALIERAGHCAKHVMVAAIESGNGASIRLHERLGFVTTGQMPQVGTKFGRWLDLTFMQLTLDPGAPPPSTHPEN</sequence>
<dbReference type="PROSITE" id="PS51186">
    <property type="entry name" value="GNAT"/>
    <property type="match status" value="1"/>
</dbReference>
<evidence type="ECO:0000256" key="3">
    <source>
        <dbReference type="ARBA" id="ARBA00050603"/>
    </source>
</evidence>
<evidence type="ECO:0000259" key="7">
    <source>
        <dbReference type="PROSITE" id="PS51186"/>
    </source>
</evidence>
<keyword evidence="1 8" id="KW-0808">Transferase</keyword>
<name>A0A0D5Y7H5_9PSED</name>
<comment type="catalytic activity">
    <reaction evidence="3">
        <text>L-methionine sulfoximine + acetyl-CoA = N-acetyl-L-methionine sulfoximine + CoA + H(+)</text>
        <dbReference type="Rhea" id="RHEA:47660"/>
        <dbReference type="ChEBI" id="CHEBI:15378"/>
        <dbReference type="ChEBI" id="CHEBI:57287"/>
        <dbReference type="ChEBI" id="CHEBI:57288"/>
        <dbReference type="ChEBI" id="CHEBI:87826"/>
        <dbReference type="ChEBI" id="CHEBI:87827"/>
    </reaction>
</comment>
<protein>
    <recommendedName>
        <fullName evidence="5">L-methionine sulfoximine/L-methionine sulfone acetyltransferase</fullName>
    </recommendedName>
    <alternativeName>
        <fullName evidence="6">Methionine derivative detoxifier A</fullName>
    </alternativeName>
</protein>
<feature type="domain" description="N-acetyltransferase" evidence="7">
    <location>
        <begin position="3"/>
        <end position="166"/>
    </location>
</feature>
<dbReference type="EMBL" id="CP011110">
    <property type="protein sequence ID" value="AKA26907.1"/>
    <property type="molecule type" value="Genomic_DNA"/>
</dbReference>
<proteinExistence type="predicted"/>
<dbReference type="RefSeq" id="WP_045885992.1">
    <property type="nucleotide sequence ID" value="NZ_CP011110.1"/>
</dbReference>
<dbReference type="Gene3D" id="3.40.630.30">
    <property type="match status" value="1"/>
</dbReference>
<gene>
    <name evidence="8" type="ORF">PCL1606_54620</name>
</gene>
<comment type="catalytic activity">
    <reaction evidence="4">
        <text>L-methionine sulfone + acetyl-CoA = N-acetyl-L-methionine sulfone + CoA + H(+)</text>
        <dbReference type="Rhea" id="RHEA:47656"/>
        <dbReference type="ChEBI" id="CHEBI:15378"/>
        <dbReference type="ChEBI" id="CHEBI:57287"/>
        <dbReference type="ChEBI" id="CHEBI:57288"/>
        <dbReference type="ChEBI" id="CHEBI:87824"/>
        <dbReference type="ChEBI" id="CHEBI:87825"/>
    </reaction>
</comment>
<keyword evidence="2" id="KW-0012">Acyltransferase</keyword>
<evidence type="ECO:0000313" key="9">
    <source>
        <dbReference type="Proteomes" id="UP000032748"/>
    </source>
</evidence>
<dbReference type="OrthoDB" id="5459937at2"/>
<dbReference type="Pfam" id="PF00583">
    <property type="entry name" value="Acetyltransf_1"/>
    <property type="match status" value="1"/>
</dbReference>
<dbReference type="CDD" id="cd04301">
    <property type="entry name" value="NAT_SF"/>
    <property type="match status" value="1"/>
</dbReference>
<evidence type="ECO:0000256" key="6">
    <source>
        <dbReference type="ARBA" id="ARBA00078632"/>
    </source>
</evidence>
<evidence type="ECO:0000256" key="1">
    <source>
        <dbReference type="ARBA" id="ARBA00022679"/>
    </source>
</evidence>
<evidence type="ECO:0000313" key="8">
    <source>
        <dbReference type="EMBL" id="AKA26907.1"/>
    </source>
</evidence>
<accession>A0A0D5Y7H5</accession>
<dbReference type="KEGG" id="pcz:PCL1606_54620"/>
<evidence type="ECO:0000256" key="2">
    <source>
        <dbReference type="ARBA" id="ARBA00023315"/>
    </source>
</evidence>
<dbReference type="PANTHER" id="PTHR43072">
    <property type="entry name" value="N-ACETYLTRANSFERASE"/>
    <property type="match status" value="1"/>
</dbReference>
<dbReference type="InterPro" id="IPR000182">
    <property type="entry name" value="GNAT_dom"/>
</dbReference>
<dbReference type="PATRIC" id="fig|587753.10.peg.5454"/>
<dbReference type="Proteomes" id="UP000032748">
    <property type="component" value="Chromosome"/>
</dbReference>
<dbReference type="SUPFAM" id="SSF55729">
    <property type="entry name" value="Acyl-CoA N-acyltransferases (Nat)"/>
    <property type="match status" value="1"/>
</dbReference>
<evidence type="ECO:0000256" key="4">
    <source>
        <dbReference type="ARBA" id="ARBA00051334"/>
    </source>
</evidence>
<dbReference type="PANTHER" id="PTHR43072:SF23">
    <property type="entry name" value="UPF0039 PROTEIN C11D3.02C"/>
    <property type="match status" value="1"/>
</dbReference>
<evidence type="ECO:0000256" key="5">
    <source>
        <dbReference type="ARBA" id="ARBA00072269"/>
    </source>
</evidence>